<dbReference type="InterPro" id="IPR015421">
    <property type="entry name" value="PyrdxlP-dep_Trfase_major"/>
</dbReference>
<dbReference type="Proteomes" id="UP000002233">
    <property type="component" value="Chromosome"/>
</dbReference>
<dbReference type="HOGENOM" id="CLU_016922_4_0_9"/>
<dbReference type="InterPro" id="IPR005814">
    <property type="entry name" value="Aminotrans_3"/>
</dbReference>
<keyword evidence="4" id="KW-0808">Transferase</keyword>
<evidence type="ECO:0000313" key="4">
    <source>
        <dbReference type="EMBL" id="ADM38152.1"/>
    </source>
</evidence>
<comment type="similarity">
    <text evidence="1 3">Belongs to the class-III pyridoxal-phosphate-dependent aminotransferase family.</text>
</comment>
<evidence type="ECO:0000313" key="5">
    <source>
        <dbReference type="Proteomes" id="UP000002233"/>
    </source>
</evidence>
<dbReference type="Gene3D" id="3.90.1150.10">
    <property type="entry name" value="Aspartate Aminotransferase, domain 1"/>
    <property type="match status" value="1"/>
</dbReference>
<protein>
    <submittedName>
        <fullName evidence="4">Putative aminovalerate aminotransferase</fullName>
    </submittedName>
</protein>
<name>E0TZS3_BACSH</name>
<evidence type="ECO:0000256" key="3">
    <source>
        <dbReference type="RuleBase" id="RU003560"/>
    </source>
</evidence>
<dbReference type="PANTHER" id="PTHR43094:SF1">
    <property type="entry name" value="AMINOTRANSFERASE CLASS-III"/>
    <property type="match status" value="1"/>
</dbReference>
<dbReference type="PANTHER" id="PTHR43094">
    <property type="entry name" value="AMINOTRANSFERASE"/>
    <property type="match status" value="1"/>
</dbReference>
<sequence>MMKFKRSLSVQEGSFCVKSFCGERHAPIWTLIQYIKRFFWGGSMSSYLIKPELSSDYPVVSYARGSYVYDQTGKRYLDGSSGAVTCNIGHGVRDVTEKLKDQLDQVSFAYRSQFTSEPAEQLAALLAQELPGDVNWSFFVNSGSEAIETAMKIAIQYWQEKKETQKSIFLSRWSSYHGITLGALSLSGFYERRYRFTHLIERYPTISAPHVYRRNFGTEEDFVQTAADELETAIKRIGSQFIAGFVAEPIIGAAGAAITPPPGYYERLSEVCRTHEVLFIADEVMTGLGRTGRMLATEHWHTVPDIAVLGKGLGAGYAPIAAAVVSDSIIETIKQGSGVIMSGHTYSAHPYSAKAALEVLRYVLKHGLIKQSEKKGAVLKKKLVETASQSEIIGDVRGKGLLLGVEFVADKNTKNVFPQEQAVTQRMIGEAKKRGLIVYPAKAGIDSGEGDAVIIAPPFTISDGEVEELISIFSETVGAVEKILKKD</sequence>
<dbReference type="PROSITE" id="PS00600">
    <property type="entry name" value="AA_TRANSFER_CLASS_3"/>
    <property type="match status" value="1"/>
</dbReference>
<evidence type="ECO:0000256" key="2">
    <source>
        <dbReference type="ARBA" id="ARBA00022898"/>
    </source>
</evidence>
<accession>E0TZS3</accession>
<dbReference type="EMBL" id="CP002183">
    <property type="protein sequence ID" value="ADM38152.1"/>
    <property type="molecule type" value="Genomic_DNA"/>
</dbReference>
<dbReference type="SUPFAM" id="SSF53383">
    <property type="entry name" value="PLP-dependent transferases"/>
    <property type="match status" value="1"/>
</dbReference>
<organism evidence="4 5">
    <name type="scientific">Bacillus spizizenii (strain ATCC 23059 / NRRL B-14472 / W23)</name>
    <name type="common">Bacillus subtilis subsp. spizizenii</name>
    <dbReference type="NCBI Taxonomy" id="655816"/>
    <lineage>
        <taxon>Bacteria</taxon>
        <taxon>Bacillati</taxon>
        <taxon>Bacillota</taxon>
        <taxon>Bacilli</taxon>
        <taxon>Bacillales</taxon>
        <taxon>Bacillaceae</taxon>
        <taxon>Bacillus</taxon>
    </lineage>
</organism>
<dbReference type="InterPro" id="IPR015424">
    <property type="entry name" value="PyrdxlP-dep_Trfase"/>
</dbReference>
<reference key="1">
    <citation type="submission" date="2010-08" db="EMBL/GenBank/DDBJ databases">
        <authorList>
            <person name="Zeigler D.R."/>
        </authorList>
    </citation>
    <scope>NUCLEOTIDE SEQUENCE</scope>
    <source>
        <strain>W23</strain>
    </source>
</reference>
<keyword evidence="2 3" id="KW-0663">Pyridoxal phosphate</keyword>
<dbReference type="InterPro" id="IPR049704">
    <property type="entry name" value="Aminotrans_3_PPA_site"/>
</dbReference>
<reference evidence="4 5" key="2">
    <citation type="journal article" date="2011" name="Microbiology">
        <title>The genome sequence of Bacillus subtilis subsp. spizizenii W23: insights into speciation within the B. subtilis complex and into the history of B. subtilis genetics.</title>
        <authorList>
            <person name="Zeigler D.R."/>
        </authorList>
    </citation>
    <scope>NUCLEOTIDE SEQUENCE [LARGE SCALE GENOMIC DNA]</scope>
    <source>
        <strain evidence="5">ATCC 23059 / NRRL B-14472 / W23</strain>
    </source>
</reference>
<evidence type="ECO:0000256" key="1">
    <source>
        <dbReference type="ARBA" id="ARBA00008954"/>
    </source>
</evidence>
<dbReference type="GO" id="GO:0008483">
    <property type="term" value="F:transaminase activity"/>
    <property type="evidence" value="ECO:0007669"/>
    <property type="project" value="UniProtKB-KW"/>
</dbReference>
<dbReference type="InterPro" id="IPR015422">
    <property type="entry name" value="PyrdxlP-dep_Trfase_small"/>
</dbReference>
<dbReference type="GO" id="GO:0030170">
    <property type="term" value="F:pyridoxal phosphate binding"/>
    <property type="evidence" value="ECO:0007669"/>
    <property type="project" value="InterPro"/>
</dbReference>
<gene>
    <name evidence="4" type="primary">yodT</name>
    <name evidence="4" type="ordered locus">BSUW23_10560</name>
</gene>
<dbReference type="Gene3D" id="3.40.640.10">
    <property type="entry name" value="Type I PLP-dependent aspartate aminotransferase-like (Major domain)"/>
    <property type="match status" value="1"/>
</dbReference>
<keyword evidence="4" id="KW-0032">Aminotransferase</keyword>
<proteinExistence type="inferred from homology"/>
<dbReference type="Pfam" id="PF00202">
    <property type="entry name" value="Aminotran_3"/>
    <property type="match status" value="1"/>
</dbReference>
<dbReference type="KEGG" id="bss:BSUW23_10560"/>
<dbReference type="CDD" id="cd00610">
    <property type="entry name" value="OAT_like"/>
    <property type="match status" value="1"/>
</dbReference>
<dbReference type="NCBIfam" id="NF005375">
    <property type="entry name" value="PRK06917.1"/>
    <property type="match status" value="1"/>
</dbReference>
<dbReference type="AlphaFoldDB" id="E0TZS3"/>